<dbReference type="AlphaFoldDB" id="A0A7D6VRV4"/>
<proteinExistence type="inferred from homology"/>
<dbReference type="PRINTS" id="PR00081">
    <property type="entry name" value="GDHRDH"/>
</dbReference>
<dbReference type="InterPro" id="IPR036291">
    <property type="entry name" value="NAD(P)-bd_dom_sf"/>
</dbReference>
<dbReference type="PANTHER" id="PTHR43477">
    <property type="entry name" value="DIHYDROANTICAPSIN 7-DEHYDROGENASE"/>
    <property type="match status" value="1"/>
</dbReference>
<dbReference type="RefSeq" id="WP_181631938.1">
    <property type="nucleotide sequence ID" value="NZ_CP056473.1"/>
</dbReference>
<organism evidence="3 4">
    <name type="scientific">Citrobacter freundii</name>
    <dbReference type="NCBI Taxonomy" id="546"/>
    <lineage>
        <taxon>Bacteria</taxon>
        <taxon>Pseudomonadati</taxon>
        <taxon>Pseudomonadota</taxon>
        <taxon>Gammaproteobacteria</taxon>
        <taxon>Enterobacterales</taxon>
        <taxon>Enterobacteriaceae</taxon>
        <taxon>Citrobacter</taxon>
        <taxon>Citrobacter freundii complex</taxon>
    </lineage>
</organism>
<dbReference type="InterPro" id="IPR051122">
    <property type="entry name" value="SDR_DHRS6-like"/>
</dbReference>
<sequence>MKIVIIGASGTVGRAVAEELSRKHEIVRVGRTQGDYQVDITSQHSVQALFEKIGRVDAIVSATGSLFFGPLSTMTDSEFNQGLQDKLLGQVRLALTGQHYLNEGGSITLISGIIAHEPIAQGASAATVNAGLEGFVRAAACELGRGIRINLISPTVLSESAAAYDGFFPGFESVPAATVANAYRRSVEGIQTGRIYKVGY</sequence>
<accession>A0A7D6VRV4</accession>
<comment type="similarity">
    <text evidence="1">Belongs to the short-chain dehydrogenases/reductases (SDR) family.</text>
</comment>
<dbReference type="EMBL" id="JABXRI010000001">
    <property type="protein sequence ID" value="MBA8064968.1"/>
    <property type="molecule type" value="Genomic_DNA"/>
</dbReference>
<protein>
    <submittedName>
        <fullName evidence="3">Short chain dehydrogenase</fullName>
    </submittedName>
</protein>
<evidence type="ECO:0000256" key="1">
    <source>
        <dbReference type="ARBA" id="ARBA00006484"/>
    </source>
</evidence>
<dbReference type="Proteomes" id="UP000591803">
    <property type="component" value="Unassembled WGS sequence"/>
</dbReference>
<comment type="caution">
    <text evidence="3">The sequence shown here is derived from an EMBL/GenBank/DDBJ whole genome shotgun (WGS) entry which is preliminary data.</text>
</comment>
<keyword evidence="2" id="KW-0560">Oxidoreductase</keyword>
<evidence type="ECO:0000256" key="2">
    <source>
        <dbReference type="ARBA" id="ARBA00023002"/>
    </source>
</evidence>
<dbReference type="NCBIfam" id="NF005754">
    <property type="entry name" value="PRK07578.1"/>
    <property type="match status" value="1"/>
</dbReference>
<dbReference type="PANTHER" id="PTHR43477:SF1">
    <property type="entry name" value="DIHYDROANTICAPSIN 7-DEHYDROGENASE"/>
    <property type="match status" value="1"/>
</dbReference>
<dbReference type="CDD" id="cd11731">
    <property type="entry name" value="Lin1944_like_SDR_c"/>
    <property type="match status" value="1"/>
</dbReference>
<gene>
    <name evidence="3" type="ORF">HV077_21860</name>
</gene>
<dbReference type="Gene3D" id="3.40.50.720">
    <property type="entry name" value="NAD(P)-binding Rossmann-like Domain"/>
    <property type="match status" value="1"/>
</dbReference>
<name>A0A7D6VRV4_CITFR</name>
<dbReference type="Pfam" id="PF13561">
    <property type="entry name" value="adh_short_C2"/>
    <property type="match status" value="1"/>
</dbReference>
<reference evidence="3 4" key="1">
    <citation type="submission" date="2020-06" db="EMBL/GenBank/DDBJ databases">
        <title>REHAB project genomes.</title>
        <authorList>
            <person name="Shaw L.P."/>
        </authorList>
    </citation>
    <scope>NUCLEOTIDE SEQUENCE [LARGE SCALE GENOMIC DNA]</scope>
    <source>
        <strain evidence="3 4">RHBSTW-00116</strain>
    </source>
</reference>
<dbReference type="GO" id="GO:0016491">
    <property type="term" value="F:oxidoreductase activity"/>
    <property type="evidence" value="ECO:0007669"/>
    <property type="project" value="UniProtKB-KW"/>
</dbReference>
<evidence type="ECO:0000313" key="4">
    <source>
        <dbReference type="Proteomes" id="UP000591803"/>
    </source>
</evidence>
<dbReference type="SUPFAM" id="SSF51735">
    <property type="entry name" value="NAD(P)-binding Rossmann-fold domains"/>
    <property type="match status" value="1"/>
</dbReference>
<dbReference type="InterPro" id="IPR002347">
    <property type="entry name" value="SDR_fam"/>
</dbReference>
<evidence type="ECO:0000313" key="3">
    <source>
        <dbReference type="EMBL" id="MBA8064968.1"/>
    </source>
</evidence>